<organism evidence="2 3">
    <name type="scientific">Archangium gephyra</name>
    <dbReference type="NCBI Taxonomy" id="48"/>
    <lineage>
        <taxon>Bacteria</taxon>
        <taxon>Pseudomonadati</taxon>
        <taxon>Myxococcota</taxon>
        <taxon>Myxococcia</taxon>
        <taxon>Myxococcales</taxon>
        <taxon>Cystobacterineae</taxon>
        <taxon>Archangiaceae</taxon>
        <taxon>Archangium</taxon>
    </lineage>
</organism>
<feature type="region of interest" description="Disordered" evidence="1">
    <location>
        <begin position="1"/>
        <end position="144"/>
    </location>
</feature>
<proteinExistence type="predicted"/>
<feature type="compositionally biased region" description="Low complexity" evidence="1">
    <location>
        <begin position="22"/>
        <end position="54"/>
    </location>
</feature>
<protein>
    <submittedName>
        <fullName evidence="2">Uncharacterized protein</fullName>
    </submittedName>
</protein>
<evidence type="ECO:0000313" key="2">
    <source>
        <dbReference type="EMBL" id="PZR04442.1"/>
    </source>
</evidence>
<dbReference type="EMBL" id="QFQP01000058">
    <property type="protein sequence ID" value="PZR04442.1"/>
    <property type="molecule type" value="Genomic_DNA"/>
</dbReference>
<comment type="caution">
    <text evidence="2">The sequence shown here is derived from an EMBL/GenBank/DDBJ whole genome shotgun (WGS) entry which is preliminary data.</text>
</comment>
<gene>
    <name evidence="2" type="ORF">DI536_34360</name>
</gene>
<evidence type="ECO:0000256" key="1">
    <source>
        <dbReference type="SAM" id="MobiDB-lite"/>
    </source>
</evidence>
<evidence type="ECO:0000313" key="3">
    <source>
        <dbReference type="Proteomes" id="UP000249061"/>
    </source>
</evidence>
<sequence>MNQLRNALAQRQKELGNKFNPNNGNGQSQQGEGKPQRGPQRGSDGQGSQRQQGGHASRNFGGDGEPSRGGEAAELVFGEQAEMDPERLAFEELPEGNGGEAGELRGLRAANPKVKQSAPLTPATGSGANGDQAAGWDEGAMRPRNRALVQRYFDSK</sequence>
<dbReference type="AlphaFoldDB" id="A0A2W5SND2"/>
<name>A0A2W5SND2_9BACT</name>
<dbReference type="Proteomes" id="UP000249061">
    <property type="component" value="Unassembled WGS sequence"/>
</dbReference>
<accession>A0A2W5SND2</accession>
<reference evidence="2 3" key="1">
    <citation type="submission" date="2017-08" db="EMBL/GenBank/DDBJ databases">
        <title>Infants hospitalized years apart are colonized by the same room-sourced microbial strains.</title>
        <authorList>
            <person name="Brooks B."/>
            <person name="Olm M.R."/>
            <person name="Firek B.A."/>
            <person name="Baker R."/>
            <person name="Thomas B.C."/>
            <person name="Morowitz M.J."/>
            <person name="Banfield J.F."/>
        </authorList>
    </citation>
    <scope>NUCLEOTIDE SEQUENCE [LARGE SCALE GENOMIC DNA]</scope>
    <source>
        <strain evidence="2">S2_003_000_R2_14</strain>
    </source>
</reference>